<dbReference type="InterPro" id="IPR036388">
    <property type="entry name" value="WH-like_DNA-bd_sf"/>
</dbReference>
<dbReference type="InterPro" id="IPR027417">
    <property type="entry name" value="P-loop_NTPase"/>
</dbReference>
<dbReference type="Pfam" id="PF13191">
    <property type="entry name" value="AAA_16"/>
    <property type="match status" value="1"/>
</dbReference>
<dbReference type="SUPFAM" id="SSF52540">
    <property type="entry name" value="P-loop containing nucleoside triphosphate hydrolases"/>
    <property type="match status" value="1"/>
</dbReference>
<proteinExistence type="predicted"/>
<keyword evidence="6" id="KW-1185">Reference proteome</keyword>
<dbReference type="GO" id="GO:0004016">
    <property type="term" value="F:adenylate cyclase activity"/>
    <property type="evidence" value="ECO:0007669"/>
    <property type="project" value="TreeGrafter"/>
</dbReference>
<sequence length="979" mass="105178">MSTQGPPPAGRVVSHTLVGRGAELARLVATVGHAPALAVVEGEPGIGKSRLVAELAGHPELAGRRVLTGACARIREPFPLGPVVDALRDTGHAFAEGAALSPVAGALRGLLPELGDVLPPAPEPLDDRAAERHRLFRGLREVLAALGPVVLVMEDLHWADEQTVEFLGYLLSRAPVGLSVVLTYRGDETSPDVQALATRLPDAVTRDHLALEPLDAAKTRDLVGVILGTDAVSEAFAEHVRERSAGLPLAVQELLALLRVRGELIPWEGGWVRRALEQLEVPAGVRYPVRERAARLSEPARALLEAAAVLQTTARPGLLADVCGLTEAEAADGLDEALESGLLLERDQGVAFRHVLAAQAIHDQIGASRRAHLHARAADALREVTPVPLGRMAHHLREAGRTAQWVDAAERAADQARALGDHAEAARLLQDVLRHAPLSAGHRERLTVRLGWDASRMLHLPDVADLLTAVLEDDPTPAVRGELLFLLAMHQDLKGPMSDRADRYRLLAEAVEHLEQQPQLAAWAMVALGWYGRPGLPWAEQDRWLQRALRTYPEGGDRTLRMFLLGKVAMAYVWRGDPRWVELTDRITAETDGRPRQRSEISAYYSVGLAAHQVGRGEAGDRFLEAALDGAVALDAGGFPEICARAYAAAARFRTGSWDGLAEEFAFLHGEMIQRPADRGAVDAAWACLMLATGELDHAGDLFRDVVRRIREGGLVSLMPMVVTALLRLAVARRASAAVLDECAADIADWEDQELWAVGVCALPALVEALLQAGHRSAAQATVARYERHLVGLDLPLIAPTLDHARGLLAAGQDGGAAARHLTAAAEGFRALGLGYEAAQATEHTARCLFAAGDAGAGAALLGAIDGYTRLGARWDVDRAARLARRNGLRPTVARRPGPEEERAGDAATGPEAALTPRQREVAELAAAGLTNREIARRLFLSTRTVDKHLSAILHRLDLRSRVELSVYMRSFGPSGGER</sequence>
<gene>
    <name evidence="5" type="ORF">AQ490_21915</name>
</gene>
<name>A0A0T6LS87_WENVI</name>
<evidence type="ECO:0000256" key="2">
    <source>
        <dbReference type="ARBA" id="ARBA00022840"/>
    </source>
</evidence>
<dbReference type="GO" id="GO:0003677">
    <property type="term" value="F:DNA binding"/>
    <property type="evidence" value="ECO:0007669"/>
    <property type="project" value="InterPro"/>
</dbReference>
<dbReference type="PANTHER" id="PTHR16305">
    <property type="entry name" value="TESTICULAR SOLUBLE ADENYLYL CYCLASE"/>
    <property type="match status" value="1"/>
</dbReference>
<reference evidence="5 6" key="1">
    <citation type="submission" date="2015-10" db="EMBL/GenBank/DDBJ databases">
        <title>Draft genome sequence of pyrrolomycin-producing Streptomyces vitaminophilus.</title>
        <authorList>
            <person name="Graham D.E."/>
            <person name="Mahan K.M."/>
            <person name="Klingeman D.M."/>
            <person name="Hettich R.L."/>
            <person name="Parry R.J."/>
        </authorList>
    </citation>
    <scope>NUCLEOTIDE SEQUENCE [LARGE SCALE GENOMIC DNA]</scope>
    <source>
        <strain evidence="5 6">ATCC 31673</strain>
    </source>
</reference>
<evidence type="ECO:0000313" key="6">
    <source>
        <dbReference type="Proteomes" id="UP000050867"/>
    </source>
</evidence>
<evidence type="ECO:0000256" key="1">
    <source>
        <dbReference type="ARBA" id="ARBA00022741"/>
    </source>
</evidence>
<keyword evidence="1" id="KW-0547">Nucleotide-binding</keyword>
<protein>
    <submittedName>
        <fullName evidence="5">ATPase</fullName>
    </submittedName>
</protein>
<evidence type="ECO:0000256" key="3">
    <source>
        <dbReference type="SAM" id="MobiDB-lite"/>
    </source>
</evidence>
<dbReference type="OrthoDB" id="5476461at2"/>
<feature type="domain" description="HTH luxR-type" evidence="4">
    <location>
        <begin position="908"/>
        <end position="973"/>
    </location>
</feature>
<dbReference type="GO" id="GO:0006355">
    <property type="term" value="P:regulation of DNA-templated transcription"/>
    <property type="evidence" value="ECO:0007669"/>
    <property type="project" value="InterPro"/>
</dbReference>
<organism evidence="5 6">
    <name type="scientific">Wenjunlia vitaminophila</name>
    <name type="common">Streptomyces vitaminophilus</name>
    <dbReference type="NCBI Taxonomy" id="76728"/>
    <lineage>
        <taxon>Bacteria</taxon>
        <taxon>Bacillati</taxon>
        <taxon>Actinomycetota</taxon>
        <taxon>Actinomycetes</taxon>
        <taxon>Kitasatosporales</taxon>
        <taxon>Streptomycetaceae</taxon>
        <taxon>Wenjunlia</taxon>
    </lineage>
</organism>
<dbReference type="Pfam" id="PF00196">
    <property type="entry name" value="GerE"/>
    <property type="match status" value="1"/>
</dbReference>
<dbReference type="SUPFAM" id="SSF46894">
    <property type="entry name" value="C-terminal effector domain of the bipartite response regulators"/>
    <property type="match status" value="1"/>
</dbReference>
<dbReference type="Gene3D" id="1.10.10.10">
    <property type="entry name" value="Winged helix-like DNA-binding domain superfamily/Winged helix DNA-binding domain"/>
    <property type="match status" value="1"/>
</dbReference>
<evidence type="ECO:0000313" key="5">
    <source>
        <dbReference type="EMBL" id="KRV48979.1"/>
    </source>
</evidence>
<dbReference type="InterPro" id="IPR016032">
    <property type="entry name" value="Sig_transdc_resp-reg_C-effctor"/>
</dbReference>
<dbReference type="Proteomes" id="UP000050867">
    <property type="component" value="Unassembled WGS sequence"/>
</dbReference>
<dbReference type="eggNOG" id="COG2909">
    <property type="taxonomic scope" value="Bacteria"/>
</dbReference>
<keyword evidence="2" id="KW-0067">ATP-binding</keyword>
<dbReference type="CDD" id="cd06170">
    <property type="entry name" value="LuxR_C_like"/>
    <property type="match status" value="1"/>
</dbReference>
<dbReference type="PRINTS" id="PR00038">
    <property type="entry name" value="HTHLUXR"/>
</dbReference>
<dbReference type="GO" id="GO:0005524">
    <property type="term" value="F:ATP binding"/>
    <property type="evidence" value="ECO:0007669"/>
    <property type="project" value="UniProtKB-KW"/>
</dbReference>
<dbReference type="AlphaFoldDB" id="A0A0T6LS87"/>
<accession>A0A0T6LS87</accession>
<comment type="caution">
    <text evidence="5">The sequence shown here is derived from an EMBL/GenBank/DDBJ whole genome shotgun (WGS) entry which is preliminary data.</text>
</comment>
<feature type="region of interest" description="Disordered" evidence="3">
    <location>
        <begin position="888"/>
        <end position="915"/>
    </location>
</feature>
<dbReference type="EMBL" id="LLZU01000016">
    <property type="protein sequence ID" value="KRV48979.1"/>
    <property type="molecule type" value="Genomic_DNA"/>
</dbReference>
<dbReference type="RefSeq" id="WP_026220370.1">
    <property type="nucleotide sequence ID" value="NZ_LLZU01000016.1"/>
</dbReference>
<dbReference type="SMART" id="SM00421">
    <property type="entry name" value="HTH_LUXR"/>
    <property type="match status" value="1"/>
</dbReference>
<dbReference type="InterPro" id="IPR000792">
    <property type="entry name" value="Tscrpt_reg_LuxR_C"/>
</dbReference>
<dbReference type="PROSITE" id="PS00622">
    <property type="entry name" value="HTH_LUXR_1"/>
    <property type="match status" value="1"/>
</dbReference>
<dbReference type="GO" id="GO:0005737">
    <property type="term" value="C:cytoplasm"/>
    <property type="evidence" value="ECO:0007669"/>
    <property type="project" value="TreeGrafter"/>
</dbReference>
<dbReference type="PROSITE" id="PS50043">
    <property type="entry name" value="HTH_LUXR_2"/>
    <property type="match status" value="1"/>
</dbReference>
<dbReference type="InterPro" id="IPR041664">
    <property type="entry name" value="AAA_16"/>
</dbReference>
<dbReference type="PANTHER" id="PTHR16305:SF35">
    <property type="entry name" value="TRANSCRIPTIONAL ACTIVATOR DOMAIN"/>
    <property type="match status" value="1"/>
</dbReference>
<dbReference type="STRING" id="76728.AQ490_21915"/>
<evidence type="ECO:0000259" key="4">
    <source>
        <dbReference type="PROSITE" id="PS50043"/>
    </source>
</evidence>